<dbReference type="InterPro" id="IPR029058">
    <property type="entry name" value="AB_hydrolase_fold"/>
</dbReference>
<evidence type="ECO:0000256" key="3">
    <source>
        <dbReference type="ARBA" id="ARBA00022525"/>
    </source>
</evidence>
<evidence type="ECO:0000256" key="6">
    <source>
        <dbReference type="ARBA" id="ARBA00022801"/>
    </source>
</evidence>
<organism evidence="11 12">
    <name type="scientific">Hirsutella minnesotensis 3608</name>
    <dbReference type="NCBI Taxonomy" id="1043627"/>
    <lineage>
        <taxon>Eukaryota</taxon>
        <taxon>Fungi</taxon>
        <taxon>Dikarya</taxon>
        <taxon>Ascomycota</taxon>
        <taxon>Pezizomycotina</taxon>
        <taxon>Sordariomycetes</taxon>
        <taxon>Hypocreomycetidae</taxon>
        <taxon>Hypocreales</taxon>
        <taxon>Ophiocordycipitaceae</taxon>
        <taxon>Hirsutella</taxon>
    </lineage>
</organism>
<gene>
    <name evidence="11" type="ORF">HIM_05900</name>
</gene>
<evidence type="ECO:0000256" key="8">
    <source>
        <dbReference type="ARBA" id="ARBA00023326"/>
    </source>
</evidence>
<dbReference type="PANTHER" id="PTHR38050:SF2">
    <property type="entry name" value="FERULOYL ESTERASE C-RELATED"/>
    <property type="match status" value="1"/>
</dbReference>
<evidence type="ECO:0000256" key="5">
    <source>
        <dbReference type="ARBA" id="ARBA00022729"/>
    </source>
</evidence>
<evidence type="ECO:0000256" key="1">
    <source>
        <dbReference type="ARBA" id="ARBA00004613"/>
    </source>
</evidence>
<evidence type="ECO:0000256" key="4">
    <source>
        <dbReference type="ARBA" id="ARBA00022651"/>
    </source>
</evidence>
<reference evidence="11 12" key="1">
    <citation type="journal article" date="2014" name="Genome Biol. Evol.">
        <title>Comparative genomics and transcriptomics analyses reveal divergent lifestyle features of nematode endoparasitic fungus Hirsutella minnesotensis.</title>
        <authorList>
            <person name="Lai Y."/>
            <person name="Liu K."/>
            <person name="Zhang X."/>
            <person name="Zhang X."/>
            <person name="Li K."/>
            <person name="Wang N."/>
            <person name="Shu C."/>
            <person name="Wu Y."/>
            <person name="Wang C."/>
            <person name="Bushley K.E."/>
            <person name="Xiang M."/>
            <person name="Liu X."/>
        </authorList>
    </citation>
    <scope>NUCLEOTIDE SEQUENCE [LARGE SCALE GENOMIC DNA]</scope>
    <source>
        <strain evidence="11 12">3608</strain>
    </source>
</reference>
<feature type="chain" id="PRO_5032645262" description="feruloyl esterase" evidence="10">
    <location>
        <begin position="23"/>
        <end position="302"/>
    </location>
</feature>
<accession>A0A0F7ZUF7</accession>
<dbReference type="GO" id="GO:0045493">
    <property type="term" value="P:xylan catabolic process"/>
    <property type="evidence" value="ECO:0007669"/>
    <property type="project" value="UniProtKB-KW"/>
</dbReference>
<dbReference type="GO" id="GO:0030600">
    <property type="term" value="F:feruloyl esterase activity"/>
    <property type="evidence" value="ECO:0007669"/>
    <property type="project" value="UniProtKB-EC"/>
</dbReference>
<evidence type="ECO:0000256" key="10">
    <source>
        <dbReference type="SAM" id="SignalP"/>
    </source>
</evidence>
<dbReference type="GO" id="GO:0005576">
    <property type="term" value="C:extracellular region"/>
    <property type="evidence" value="ECO:0007669"/>
    <property type="project" value="UniProtKB-SubCell"/>
</dbReference>
<dbReference type="SUPFAM" id="SSF53474">
    <property type="entry name" value="alpha/beta-Hydrolases"/>
    <property type="match status" value="1"/>
</dbReference>
<evidence type="ECO:0000256" key="7">
    <source>
        <dbReference type="ARBA" id="ARBA00023277"/>
    </source>
</evidence>
<name>A0A0F7ZUF7_9HYPO</name>
<evidence type="ECO:0000256" key="9">
    <source>
        <dbReference type="ARBA" id="ARBA00034075"/>
    </source>
</evidence>
<evidence type="ECO:0000256" key="2">
    <source>
        <dbReference type="ARBA" id="ARBA00013091"/>
    </source>
</evidence>
<feature type="signal peptide" evidence="10">
    <location>
        <begin position="1"/>
        <end position="22"/>
    </location>
</feature>
<keyword evidence="7" id="KW-0119">Carbohydrate metabolism</keyword>
<keyword evidence="12" id="KW-1185">Reference proteome</keyword>
<dbReference type="PANTHER" id="PTHR38050">
    <property type="match status" value="1"/>
</dbReference>
<evidence type="ECO:0000313" key="12">
    <source>
        <dbReference type="Proteomes" id="UP000054481"/>
    </source>
</evidence>
<dbReference type="InterPro" id="IPR000801">
    <property type="entry name" value="Esterase-like"/>
</dbReference>
<dbReference type="Gene3D" id="3.40.50.1820">
    <property type="entry name" value="alpha/beta hydrolase"/>
    <property type="match status" value="1"/>
</dbReference>
<dbReference type="Proteomes" id="UP000054481">
    <property type="component" value="Unassembled WGS sequence"/>
</dbReference>
<evidence type="ECO:0000313" key="11">
    <source>
        <dbReference type="EMBL" id="KJZ74783.1"/>
    </source>
</evidence>
<proteinExistence type="predicted"/>
<dbReference type="InterPro" id="IPR043595">
    <property type="entry name" value="FaeB/C/D"/>
</dbReference>
<dbReference type="EC" id="3.1.1.73" evidence="2"/>
<dbReference type="EMBL" id="KQ030523">
    <property type="protein sequence ID" value="KJZ74783.1"/>
    <property type="molecule type" value="Genomic_DNA"/>
</dbReference>
<dbReference type="Pfam" id="PF00756">
    <property type="entry name" value="Esterase"/>
    <property type="match status" value="1"/>
</dbReference>
<keyword evidence="4" id="KW-0858">Xylan degradation</keyword>
<keyword evidence="6" id="KW-0378">Hydrolase</keyword>
<keyword evidence="8" id="KW-0624">Polysaccharide degradation</keyword>
<protein>
    <recommendedName>
        <fullName evidence="2">feruloyl esterase</fullName>
        <ecNumber evidence="2">3.1.1.73</ecNumber>
    </recommendedName>
</protein>
<keyword evidence="3" id="KW-0964">Secreted</keyword>
<dbReference type="OrthoDB" id="424610at2759"/>
<comment type="catalytic activity">
    <reaction evidence="9">
        <text>feruloyl-polysaccharide + H2O = ferulate + polysaccharide.</text>
        <dbReference type="EC" id="3.1.1.73"/>
    </reaction>
</comment>
<keyword evidence="5 10" id="KW-0732">Signal</keyword>
<comment type="subcellular location">
    <subcellularLocation>
        <location evidence="1">Secreted</location>
    </subcellularLocation>
</comment>
<dbReference type="AlphaFoldDB" id="A0A0F7ZUF7"/>
<sequence>MAPGLRRGVVAILLGLACAVQGGVIHKRGSQGCGKTHNFVGESREFSFESSGGTRTYRIHLPKNYKVDKPKPLLIAYHGAGNNPKKFENQTRFSDEGVNPNMITVYPAGVEKHWEGPTYAKKGVSDKVFTTDLVNRIKDNYCVDESRVYATGHSNGAGFAGTLACSPEHGGQFAAFAPVSGAFYTDVEGNKNCHPARSPLPMMEIHGTADKTIPYEGGDGRGGRVPPIPDWVSRWAKRNKCSTSTTKDLPGGVHDIQWKCEGGNGLVRHIKMDGQGHKWLGKGSVFDASPAVIEFLSAYSKP</sequence>
<dbReference type="PROSITE" id="PS51257">
    <property type="entry name" value="PROKAR_LIPOPROTEIN"/>
    <property type="match status" value="1"/>
</dbReference>